<dbReference type="InParanoid" id="Q22YT8"/>
<evidence type="ECO:0000313" key="1">
    <source>
        <dbReference type="EMBL" id="EAR90583.2"/>
    </source>
</evidence>
<dbReference type="RefSeq" id="XP_001010828.2">
    <property type="nucleotide sequence ID" value="XM_001010828.2"/>
</dbReference>
<gene>
    <name evidence="1" type="ORF">TTHERM_00122320</name>
</gene>
<dbReference type="AlphaFoldDB" id="Q22YT8"/>
<dbReference type="KEGG" id="tet:TTHERM_00122320"/>
<organism evidence="1 2">
    <name type="scientific">Tetrahymena thermophila (strain SB210)</name>
    <dbReference type="NCBI Taxonomy" id="312017"/>
    <lineage>
        <taxon>Eukaryota</taxon>
        <taxon>Sar</taxon>
        <taxon>Alveolata</taxon>
        <taxon>Ciliophora</taxon>
        <taxon>Intramacronucleata</taxon>
        <taxon>Oligohymenophorea</taxon>
        <taxon>Hymenostomatida</taxon>
        <taxon>Tetrahymenina</taxon>
        <taxon>Tetrahymenidae</taxon>
        <taxon>Tetrahymena</taxon>
    </lineage>
</organism>
<dbReference type="eggNOG" id="ENOG502SNSY">
    <property type="taxonomic scope" value="Eukaryota"/>
</dbReference>
<dbReference type="Proteomes" id="UP000009168">
    <property type="component" value="Unassembled WGS sequence"/>
</dbReference>
<keyword evidence="2" id="KW-1185">Reference proteome</keyword>
<dbReference type="GeneID" id="7833211"/>
<accession>Q22YT8</accession>
<name>Q22YT8_TETTS</name>
<reference evidence="2" key="1">
    <citation type="journal article" date="2006" name="PLoS Biol.">
        <title>Macronuclear genome sequence of the ciliate Tetrahymena thermophila, a model eukaryote.</title>
        <authorList>
            <person name="Eisen J.A."/>
            <person name="Coyne R.S."/>
            <person name="Wu M."/>
            <person name="Wu D."/>
            <person name="Thiagarajan M."/>
            <person name="Wortman J.R."/>
            <person name="Badger J.H."/>
            <person name="Ren Q."/>
            <person name="Amedeo P."/>
            <person name="Jones K.M."/>
            <person name="Tallon L.J."/>
            <person name="Delcher A.L."/>
            <person name="Salzberg S.L."/>
            <person name="Silva J.C."/>
            <person name="Haas B.J."/>
            <person name="Majoros W.H."/>
            <person name="Farzad M."/>
            <person name="Carlton J.M."/>
            <person name="Smith R.K. Jr."/>
            <person name="Garg J."/>
            <person name="Pearlman R.E."/>
            <person name="Karrer K.M."/>
            <person name="Sun L."/>
            <person name="Manning G."/>
            <person name="Elde N.C."/>
            <person name="Turkewitz A.P."/>
            <person name="Asai D.J."/>
            <person name="Wilkes D.E."/>
            <person name="Wang Y."/>
            <person name="Cai H."/>
            <person name="Collins K."/>
            <person name="Stewart B.A."/>
            <person name="Lee S.R."/>
            <person name="Wilamowska K."/>
            <person name="Weinberg Z."/>
            <person name="Ruzzo W.L."/>
            <person name="Wloga D."/>
            <person name="Gaertig J."/>
            <person name="Frankel J."/>
            <person name="Tsao C.-C."/>
            <person name="Gorovsky M.A."/>
            <person name="Keeling P.J."/>
            <person name="Waller R.F."/>
            <person name="Patron N.J."/>
            <person name="Cherry J.M."/>
            <person name="Stover N.A."/>
            <person name="Krieger C.J."/>
            <person name="del Toro C."/>
            <person name="Ryder H.F."/>
            <person name="Williamson S.C."/>
            <person name="Barbeau R.A."/>
            <person name="Hamilton E.P."/>
            <person name="Orias E."/>
        </authorList>
    </citation>
    <scope>NUCLEOTIDE SEQUENCE [LARGE SCALE GENOMIC DNA]</scope>
    <source>
        <strain evidence="2">SB210</strain>
    </source>
</reference>
<proteinExistence type="predicted"/>
<dbReference type="HOGENOM" id="CLU_907504_0_0_1"/>
<dbReference type="EMBL" id="GG662798">
    <property type="protein sequence ID" value="EAR90583.2"/>
    <property type="molecule type" value="Genomic_DNA"/>
</dbReference>
<sequence length="370" mass="44216">METLKFRGCMRYKLKKKKFLEQVGIKCQENTFRMIRFLFHINRNSKLSLKVLKNSLLREVFTQMNRQNNQANLLVLSSIQHLKSGFSLIEKEKSQAFQNQIRFFINKIDRISQIQQKEDKVQVQHQVVVHIKVKKVNLITNQINTRKKLWSLFMRNNQRNKSLASLTNFTTKGLLHLDQDSEFLIFLKQIDLLFQISSKQLKNYFNHDLFIYILQMIQLIYFRYYPRAEIKKIHVDKRDLVYWKEKHKQPSPIRVPRNPPGVGTYNHHPLAYKTFAKLQEQEDQKLGKNKKNKKSYSPLQKKGEKFVHYGFGVSVREVEPKFSKSKVKLLPRPGPGTQKLILRFLIYFISKYLRKLQFNCQLGRKIIKKE</sequence>
<protein>
    <submittedName>
        <fullName evidence="1">Uncharacterized protein</fullName>
    </submittedName>
</protein>
<evidence type="ECO:0000313" key="2">
    <source>
        <dbReference type="Proteomes" id="UP000009168"/>
    </source>
</evidence>